<feature type="compositionally biased region" description="Gly residues" evidence="1">
    <location>
        <begin position="448"/>
        <end position="475"/>
    </location>
</feature>
<feature type="compositionally biased region" description="Gly residues" evidence="1">
    <location>
        <begin position="484"/>
        <end position="493"/>
    </location>
</feature>
<feature type="compositionally biased region" description="Gly residues" evidence="1">
    <location>
        <begin position="520"/>
        <end position="529"/>
    </location>
</feature>
<protein>
    <submittedName>
        <fullName evidence="3">CotH protein</fullName>
    </submittedName>
</protein>
<dbReference type="KEGG" id="rul:UC8_28520"/>
<gene>
    <name evidence="3" type="ORF">UC8_28520</name>
</gene>
<dbReference type="EMBL" id="CP042914">
    <property type="protein sequence ID" value="QEG40834.1"/>
    <property type="molecule type" value="Genomic_DNA"/>
</dbReference>
<feature type="compositionally biased region" description="Low complexity" evidence="1">
    <location>
        <begin position="57"/>
        <end position="66"/>
    </location>
</feature>
<feature type="compositionally biased region" description="Basic and acidic residues" evidence="1">
    <location>
        <begin position="121"/>
        <end position="140"/>
    </location>
</feature>
<organism evidence="3 4">
    <name type="scientific">Roseimaritima ulvae</name>
    <dbReference type="NCBI Taxonomy" id="980254"/>
    <lineage>
        <taxon>Bacteria</taxon>
        <taxon>Pseudomonadati</taxon>
        <taxon>Planctomycetota</taxon>
        <taxon>Planctomycetia</taxon>
        <taxon>Pirellulales</taxon>
        <taxon>Pirellulaceae</taxon>
        <taxon>Roseimaritima</taxon>
    </lineage>
</organism>
<evidence type="ECO:0000313" key="3">
    <source>
        <dbReference type="EMBL" id="QEG40834.1"/>
    </source>
</evidence>
<proteinExistence type="predicted"/>
<dbReference type="InterPro" id="IPR014867">
    <property type="entry name" value="Spore_coat_CotH_CotH2/3/7"/>
</dbReference>
<feature type="region of interest" description="Disordered" evidence="1">
    <location>
        <begin position="341"/>
        <end position="363"/>
    </location>
</feature>
<feature type="compositionally biased region" description="Basic and acidic residues" evidence="1">
    <location>
        <begin position="348"/>
        <end position="361"/>
    </location>
</feature>
<keyword evidence="2" id="KW-0732">Signal</keyword>
<feature type="compositionally biased region" description="Gly residues" evidence="1">
    <location>
        <begin position="502"/>
        <end position="511"/>
    </location>
</feature>
<keyword evidence="4" id="KW-1185">Reference proteome</keyword>
<sequence length="675" mass="72373" precursor="true">MRIRYVILLPMALLSCGVGVAQGPGPMDRETVELLETYDQNGDGWLQDEERREARQAAKQSQSQQRGGFGRPGGGPPGGGPGEFGPPGGQRPEGLGPPGGERPEGLGPPGGERPEGFGPPRGERPEGAGPAADDRREGRRGGGRGQRGRGGPPGMSANRPEAKPGVAVAKDSVKPVAGDLYDTDTLRTVFIDFTGDDWEAELEDFHGTDVEVPATLTVDGETYPNCGIRFRGASSYGMVPSGYKRSLNVSVDLADDKQRVAGYRTLNLLNGASDDSFMSTVLYSHIARQHIPAPKANFVRVVINGRDWGIYTNVQQFNKDFVKENYGTTKGARWKVSGSPRGGGGLDYRGEDPSRYGHPYEQKSGGKKSLAKLIELCRVLDETPTEELPGELEKICDVDELLWFLALDAGLMNSDGYWIRASDYSIYLDKEDIFHIIPHDMNEAFRGGGGPGMRGGRGGRRGGFAGPPGFGGPPEGEGRPEFGGRPGFGGPPEGEGRPEFGGRPGFGGPPEGEGRPEFGGRPGFGGPPEGEGRPDFGGRPGFGGPGRQGDETASASPLELDPFVGMDAADKPLRSKVLAVPEYRAQYLQNLRQLAEQSLDWETMGPFVAKQRELIEPLVKIDKRKLGTYEAFAAATSDQVVAPEQNEAPRRGHGAMNLRAFAEGRGEYLLRVTKE</sequence>
<feature type="compositionally biased region" description="Gly residues" evidence="1">
    <location>
        <begin position="538"/>
        <end position="547"/>
    </location>
</feature>
<evidence type="ECO:0000313" key="4">
    <source>
        <dbReference type="Proteomes" id="UP000325286"/>
    </source>
</evidence>
<dbReference type="PANTHER" id="PTHR40050">
    <property type="entry name" value="INNER SPORE COAT PROTEIN H"/>
    <property type="match status" value="1"/>
</dbReference>
<feature type="signal peptide" evidence="2">
    <location>
        <begin position="1"/>
        <end position="21"/>
    </location>
</feature>
<evidence type="ECO:0000256" key="2">
    <source>
        <dbReference type="SAM" id="SignalP"/>
    </source>
</evidence>
<feature type="compositionally biased region" description="Gly residues" evidence="1">
    <location>
        <begin position="143"/>
        <end position="153"/>
    </location>
</feature>
<feature type="region of interest" description="Disordered" evidence="1">
    <location>
        <begin position="48"/>
        <end position="168"/>
    </location>
</feature>
<evidence type="ECO:0000256" key="1">
    <source>
        <dbReference type="SAM" id="MobiDB-lite"/>
    </source>
</evidence>
<dbReference type="PANTHER" id="PTHR40050:SF1">
    <property type="entry name" value="INNER SPORE COAT PROTEIN H"/>
    <property type="match status" value="1"/>
</dbReference>
<dbReference type="Pfam" id="PF08757">
    <property type="entry name" value="CotH"/>
    <property type="match status" value="1"/>
</dbReference>
<feature type="region of interest" description="Disordered" evidence="1">
    <location>
        <begin position="448"/>
        <end position="557"/>
    </location>
</feature>
<dbReference type="PROSITE" id="PS51257">
    <property type="entry name" value="PROKAR_LIPOPROTEIN"/>
    <property type="match status" value="1"/>
</dbReference>
<name>A0A5B9QPE9_9BACT</name>
<dbReference type="AlphaFoldDB" id="A0A5B9QPE9"/>
<dbReference type="OrthoDB" id="3235126at2"/>
<accession>A0A5B9QPE9</accession>
<feature type="chain" id="PRO_5022962648" evidence="2">
    <location>
        <begin position="22"/>
        <end position="675"/>
    </location>
</feature>
<dbReference type="Proteomes" id="UP000325286">
    <property type="component" value="Chromosome"/>
</dbReference>
<reference evidence="3 4" key="1">
    <citation type="submission" date="2019-08" db="EMBL/GenBank/DDBJ databases">
        <title>Deep-cultivation of Planctomycetes and their phenomic and genomic characterization uncovers novel biology.</title>
        <authorList>
            <person name="Wiegand S."/>
            <person name="Jogler M."/>
            <person name="Boedeker C."/>
            <person name="Pinto D."/>
            <person name="Vollmers J."/>
            <person name="Rivas-Marin E."/>
            <person name="Kohn T."/>
            <person name="Peeters S.H."/>
            <person name="Heuer A."/>
            <person name="Rast P."/>
            <person name="Oberbeckmann S."/>
            <person name="Bunk B."/>
            <person name="Jeske O."/>
            <person name="Meyerdierks A."/>
            <person name="Storesund J.E."/>
            <person name="Kallscheuer N."/>
            <person name="Luecker S."/>
            <person name="Lage O.M."/>
            <person name="Pohl T."/>
            <person name="Merkel B.J."/>
            <person name="Hornburger P."/>
            <person name="Mueller R.-W."/>
            <person name="Bruemmer F."/>
            <person name="Labrenz M."/>
            <person name="Spormann A.M."/>
            <person name="Op den Camp H."/>
            <person name="Overmann J."/>
            <person name="Amann R."/>
            <person name="Jetten M.S.M."/>
            <person name="Mascher T."/>
            <person name="Medema M.H."/>
            <person name="Devos D.P."/>
            <person name="Kaster A.-K."/>
            <person name="Ovreas L."/>
            <person name="Rohde M."/>
            <person name="Galperin M.Y."/>
            <person name="Jogler C."/>
        </authorList>
    </citation>
    <scope>NUCLEOTIDE SEQUENCE [LARGE SCALE GENOMIC DNA]</scope>
    <source>
        <strain evidence="3 4">UC8</strain>
    </source>
</reference>